<dbReference type="GO" id="GO:0005886">
    <property type="term" value="C:plasma membrane"/>
    <property type="evidence" value="ECO:0007669"/>
    <property type="project" value="TreeGrafter"/>
</dbReference>
<dbReference type="OrthoDB" id="422827at2759"/>
<dbReference type="InterPro" id="IPR045221">
    <property type="entry name" value="Sphingomyelin_synth-like"/>
</dbReference>
<proteinExistence type="inferred from homology"/>
<dbReference type="GO" id="GO:0000139">
    <property type="term" value="C:Golgi membrane"/>
    <property type="evidence" value="ECO:0007669"/>
    <property type="project" value="TreeGrafter"/>
</dbReference>
<comment type="similarity">
    <text evidence="2">Belongs to the sphingomyelin synthase family.</text>
</comment>
<keyword evidence="6 9" id="KW-1133">Transmembrane helix</keyword>
<feature type="domain" description="Sphingomyelin synthase-like" evidence="10">
    <location>
        <begin position="156"/>
        <end position="230"/>
    </location>
</feature>
<comment type="subcellular location">
    <subcellularLocation>
        <location evidence="1">Membrane</location>
        <topology evidence="1">Multi-pass membrane protein</topology>
    </subcellularLocation>
</comment>
<gene>
    <name evidence="11" type="ORF">BJG266_LOCUS24963</name>
    <name evidence="12" type="ORF">QVE165_LOCUS45033</name>
</gene>
<accession>A0A815UVK4</accession>
<keyword evidence="7" id="KW-0443">Lipid metabolism</keyword>
<feature type="transmembrane region" description="Helical" evidence="9">
    <location>
        <begin position="159"/>
        <end position="179"/>
    </location>
</feature>
<evidence type="ECO:0000256" key="6">
    <source>
        <dbReference type="ARBA" id="ARBA00022989"/>
    </source>
</evidence>
<keyword evidence="13" id="KW-1185">Reference proteome</keyword>
<feature type="transmembrane region" description="Helical" evidence="9">
    <location>
        <begin position="186"/>
        <end position="203"/>
    </location>
</feature>
<reference evidence="12" key="1">
    <citation type="submission" date="2021-02" db="EMBL/GenBank/DDBJ databases">
        <authorList>
            <person name="Nowell W R."/>
        </authorList>
    </citation>
    <scope>NUCLEOTIDE SEQUENCE</scope>
</reference>
<dbReference type="PANTHER" id="PTHR21290">
    <property type="entry name" value="SPHINGOMYELIN SYNTHETASE"/>
    <property type="match status" value="1"/>
</dbReference>
<dbReference type="Proteomes" id="UP000663877">
    <property type="component" value="Unassembled WGS sequence"/>
</dbReference>
<keyword evidence="8 9" id="KW-0472">Membrane</keyword>
<organism evidence="12 13">
    <name type="scientific">Adineta steineri</name>
    <dbReference type="NCBI Taxonomy" id="433720"/>
    <lineage>
        <taxon>Eukaryota</taxon>
        <taxon>Metazoa</taxon>
        <taxon>Spiralia</taxon>
        <taxon>Gnathifera</taxon>
        <taxon>Rotifera</taxon>
        <taxon>Eurotatoria</taxon>
        <taxon>Bdelloidea</taxon>
        <taxon>Adinetida</taxon>
        <taxon>Adinetidae</taxon>
        <taxon>Adineta</taxon>
    </lineage>
</organism>
<evidence type="ECO:0000256" key="5">
    <source>
        <dbReference type="ARBA" id="ARBA00022919"/>
    </source>
</evidence>
<evidence type="ECO:0000256" key="2">
    <source>
        <dbReference type="ARBA" id="ARBA00005441"/>
    </source>
</evidence>
<dbReference type="GO" id="GO:0033188">
    <property type="term" value="F:sphingomyelin synthase activity"/>
    <property type="evidence" value="ECO:0007669"/>
    <property type="project" value="TreeGrafter"/>
</dbReference>
<keyword evidence="3" id="KW-0808">Transferase</keyword>
<feature type="transmembrane region" description="Helical" evidence="9">
    <location>
        <begin position="78"/>
        <end position="100"/>
    </location>
</feature>
<dbReference type="Proteomes" id="UP000663832">
    <property type="component" value="Unassembled WGS sequence"/>
</dbReference>
<evidence type="ECO:0000256" key="7">
    <source>
        <dbReference type="ARBA" id="ARBA00023098"/>
    </source>
</evidence>
<evidence type="ECO:0000313" key="11">
    <source>
        <dbReference type="EMBL" id="CAF1166762.1"/>
    </source>
</evidence>
<sequence>MMSQQHSLLSSIKYQYQLRVSNELQIYILKSLRDLLFLALEFFIENTMVQVISTMHHVHIPLRDLGYEFLKNINSEKFAYIGYQLPVEYLAIIWILFCFINGSQGLIIIQKGARCLTIARLLRICVFSLTILPSPKPWCRFTGPVNPFRARVGGACNDLLYSGHVIIYTLTALAFTILSRQYSKKLRYSLSILIWLYILQRIICTILERHHYSIDMFLGFIVTLLIWQCKSLHIDLPTVPQNLFLHLKQLFFPKCRFTLKEV</sequence>
<name>A0A815UVK4_9BILA</name>
<evidence type="ECO:0000256" key="8">
    <source>
        <dbReference type="ARBA" id="ARBA00023136"/>
    </source>
</evidence>
<evidence type="ECO:0000256" key="4">
    <source>
        <dbReference type="ARBA" id="ARBA00022692"/>
    </source>
</evidence>
<dbReference type="GO" id="GO:0047493">
    <property type="term" value="F:ceramide cholinephosphotransferase activity"/>
    <property type="evidence" value="ECO:0007669"/>
    <property type="project" value="TreeGrafter"/>
</dbReference>
<dbReference type="GO" id="GO:0046513">
    <property type="term" value="P:ceramide biosynthetic process"/>
    <property type="evidence" value="ECO:0007669"/>
    <property type="project" value="TreeGrafter"/>
</dbReference>
<dbReference type="PANTHER" id="PTHR21290:SF25">
    <property type="entry name" value="SPHINGOMYELIN SYNTHASE-RELATED PROTEIN 1"/>
    <property type="match status" value="1"/>
</dbReference>
<dbReference type="GO" id="GO:0005789">
    <property type="term" value="C:endoplasmic reticulum membrane"/>
    <property type="evidence" value="ECO:0007669"/>
    <property type="project" value="TreeGrafter"/>
</dbReference>
<keyword evidence="5" id="KW-0746">Sphingolipid metabolism</keyword>
<dbReference type="EMBL" id="CAJNOM010000621">
    <property type="protein sequence ID" value="CAF1524550.1"/>
    <property type="molecule type" value="Genomic_DNA"/>
</dbReference>
<evidence type="ECO:0000313" key="13">
    <source>
        <dbReference type="Proteomes" id="UP000663832"/>
    </source>
</evidence>
<dbReference type="Pfam" id="PF14360">
    <property type="entry name" value="PAP2_C"/>
    <property type="match status" value="1"/>
</dbReference>
<evidence type="ECO:0000256" key="9">
    <source>
        <dbReference type="SAM" id="Phobius"/>
    </source>
</evidence>
<comment type="caution">
    <text evidence="12">The sequence shown here is derived from an EMBL/GenBank/DDBJ whole genome shotgun (WGS) entry which is preliminary data.</text>
</comment>
<evidence type="ECO:0000256" key="3">
    <source>
        <dbReference type="ARBA" id="ARBA00022679"/>
    </source>
</evidence>
<evidence type="ECO:0000259" key="10">
    <source>
        <dbReference type="Pfam" id="PF14360"/>
    </source>
</evidence>
<dbReference type="AlphaFoldDB" id="A0A815UVK4"/>
<dbReference type="EMBL" id="CAJNOI010000184">
    <property type="protein sequence ID" value="CAF1166762.1"/>
    <property type="molecule type" value="Genomic_DNA"/>
</dbReference>
<keyword evidence="4 9" id="KW-0812">Transmembrane</keyword>
<protein>
    <recommendedName>
        <fullName evidence="10">Sphingomyelin synthase-like domain-containing protein</fullName>
    </recommendedName>
</protein>
<evidence type="ECO:0000256" key="1">
    <source>
        <dbReference type="ARBA" id="ARBA00004141"/>
    </source>
</evidence>
<evidence type="ECO:0000313" key="12">
    <source>
        <dbReference type="EMBL" id="CAF1524550.1"/>
    </source>
</evidence>
<dbReference type="InterPro" id="IPR025749">
    <property type="entry name" value="Sphingomyelin_synth-like_dom"/>
</dbReference>